<dbReference type="AlphaFoldDB" id="A0A1V6N9K7"/>
<feature type="transmembrane region" description="Helical" evidence="2">
    <location>
        <begin position="20"/>
        <end position="40"/>
    </location>
</feature>
<keyword evidence="4" id="KW-1185">Reference proteome</keyword>
<evidence type="ECO:0000313" key="4">
    <source>
        <dbReference type="Proteomes" id="UP000191408"/>
    </source>
</evidence>
<evidence type="ECO:0000313" key="3">
    <source>
        <dbReference type="EMBL" id="OQD61282.1"/>
    </source>
</evidence>
<feature type="region of interest" description="Disordered" evidence="1">
    <location>
        <begin position="125"/>
        <end position="163"/>
    </location>
</feature>
<protein>
    <submittedName>
        <fullName evidence="3">Uncharacterized protein</fullName>
    </submittedName>
</protein>
<sequence>MHTAEQTYNCLSRELLQLTAGFFLPVTTLVCFSLLGLIFIHRYINYRRLRQTNIIPTSGFNQEKDQDQKGQDQDFWLQSIMEKGNIVSSASRPPSACDILQPLSHTSLLPSSGALAAQAREQQSEILASTASSPTSSEAFSSEVGEEVQKRNETTQQMCDEDDEGVRTWKRVVVEYR</sequence>
<proteinExistence type="predicted"/>
<dbReference type="Proteomes" id="UP000191408">
    <property type="component" value="Unassembled WGS sequence"/>
</dbReference>
<dbReference type="OrthoDB" id="4362480at2759"/>
<comment type="caution">
    <text evidence="3">The sequence shown here is derived from an EMBL/GenBank/DDBJ whole genome shotgun (WGS) entry which is preliminary data.</text>
</comment>
<keyword evidence="2" id="KW-0472">Membrane</keyword>
<reference evidence="4" key="1">
    <citation type="journal article" date="2017" name="Nat. Microbiol.">
        <title>Global analysis of biosynthetic gene clusters reveals vast potential of secondary metabolite production in Penicillium species.</title>
        <authorList>
            <person name="Nielsen J.C."/>
            <person name="Grijseels S."/>
            <person name="Prigent S."/>
            <person name="Ji B."/>
            <person name="Dainat J."/>
            <person name="Nielsen K.F."/>
            <person name="Frisvad J.C."/>
            <person name="Workman M."/>
            <person name="Nielsen J."/>
        </authorList>
    </citation>
    <scope>NUCLEOTIDE SEQUENCE [LARGE SCALE GENOMIC DNA]</scope>
    <source>
        <strain evidence="4">IBT 4502</strain>
    </source>
</reference>
<gene>
    <name evidence="3" type="ORF">PENPOL_c017G02431</name>
</gene>
<keyword evidence="2" id="KW-0812">Transmembrane</keyword>
<organism evidence="3 4">
    <name type="scientific">Penicillium polonicum</name>
    <dbReference type="NCBI Taxonomy" id="60169"/>
    <lineage>
        <taxon>Eukaryota</taxon>
        <taxon>Fungi</taxon>
        <taxon>Dikarya</taxon>
        <taxon>Ascomycota</taxon>
        <taxon>Pezizomycotina</taxon>
        <taxon>Eurotiomycetes</taxon>
        <taxon>Eurotiomycetidae</taxon>
        <taxon>Eurotiales</taxon>
        <taxon>Aspergillaceae</taxon>
        <taxon>Penicillium</taxon>
    </lineage>
</organism>
<accession>A0A1V6N9K7</accession>
<dbReference type="EMBL" id="MDYM01000017">
    <property type="protein sequence ID" value="OQD61282.1"/>
    <property type="molecule type" value="Genomic_DNA"/>
</dbReference>
<evidence type="ECO:0000256" key="1">
    <source>
        <dbReference type="SAM" id="MobiDB-lite"/>
    </source>
</evidence>
<evidence type="ECO:0000256" key="2">
    <source>
        <dbReference type="SAM" id="Phobius"/>
    </source>
</evidence>
<keyword evidence="2" id="KW-1133">Transmembrane helix</keyword>
<feature type="compositionally biased region" description="Low complexity" evidence="1">
    <location>
        <begin position="128"/>
        <end position="143"/>
    </location>
</feature>
<name>A0A1V6N9K7_PENPO</name>